<proteinExistence type="predicted"/>
<dbReference type="KEGG" id="hor:Hore_09490"/>
<dbReference type="EMBL" id="CP001098">
    <property type="protein sequence ID" value="ACL69705.1"/>
    <property type="molecule type" value="Genomic_DNA"/>
</dbReference>
<dbReference type="PROSITE" id="PS51257">
    <property type="entry name" value="PROKAR_LIPOPROTEIN"/>
    <property type="match status" value="1"/>
</dbReference>
<keyword evidence="3" id="KW-0472">Membrane</keyword>
<dbReference type="eggNOG" id="COG1653">
    <property type="taxonomic scope" value="Bacteria"/>
</dbReference>
<dbReference type="SUPFAM" id="SSF53850">
    <property type="entry name" value="Periplasmic binding protein-like II"/>
    <property type="match status" value="1"/>
</dbReference>
<dbReference type="PANTHER" id="PTHR43649">
    <property type="entry name" value="ARABINOSE-BINDING PROTEIN-RELATED"/>
    <property type="match status" value="1"/>
</dbReference>
<dbReference type="RefSeq" id="WP_012635891.1">
    <property type="nucleotide sequence ID" value="NC_011899.1"/>
</dbReference>
<evidence type="ECO:0000313" key="7">
    <source>
        <dbReference type="Proteomes" id="UP000000719"/>
    </source>
</evidence>
<evidence type="ECO:0000256" key="1">
    <source>
        <dbReference type="ARBA" id="ARBA00022475"/>
    </source>
</evidence>
<name>B8CWN6_HALOH</name>
<dbReference type="Gene3D" id="3.40.190.10">
    <property type="entry name" value="Periplasmic binding protein-like II"/>
    <property type="match status" value="2"/>
</dbReference>
<evidence type="ECO:0000256" key="2">
    <source>
        <dbReference type="ARBA" id="ARBA00022729"/>
    </source>
</evidence>
<keyword evidence="7" id="KW-1185">Reference proteome</keyword>
<keyword evidence="4" id="KW-0564">Palmitate</keyword>
<organism evidence="6 7">
    <name type="scientific">Halothermothrix orenii (strain H 168 / OCM 544 / DSM 9562)</name>
    <dbReference type="NCBI Taxonomy" id="373903"/>
    <lineage>
        <taxon>Bacteria</taxon>
        <taxon>Bacillati</taxon>
        <taxon>Bacillota</taxon>
        <taxon>Clostridia</taxon>
        <taxon>Halanaerobiales</taxon>
        <taxon>Halothermotrichaceae</taxon>
        <taxon>Halothermothrix</taxon>
    </lineage>
</organism>
<evidence type="ECO:0000256" key="4">
    <source>
        <dbReference type="ARBA" id="ARBA00023139"/>
    </source>
</evidence>
<keyword evidence="5" id="KW-0449">Lipoprotein</keyword>
<dbReference type="InterPro" id="IPR050490">
    <property type="entry name" value="Bact_solute-bd_prot1"/>
</dbReference>
<evidence type="ECO:0000313" key="6">
    <source>
        <dbReference type="EMBL" id="ACL69705.1"/>
    </source>
</evidence>
<keyword evidence="2" id="KW-0732">Signal</keyword>
<dbReference type="Pfam" id="PF01547">
    <property type="entry name" value="SBP_bac_1"/>
    <property type="match status" value="1"/>
</dbReference>
<dbReference type="InterPro" id="IPR006059">
    <property type="entry name" value="SBP"/>
</dbReference>
<accession>B8CWN6</accession>
<dbReference type="Proteomes" id="UP000000719">
    <property type="component" value="Chromosome"/>
</dbReference>
<reference evidence="6 7" key="1">
    <citation type="journal article" date="2009" name="PLoS ONE">
        <title>Genome analysis of the anaerobic thermohalophilic bacterium Halothermothrix orenii.</title>
        <authorList>
            <person name="Mavromatis K."/>
            <person name="Ivanova N."/>
            <person name="Anderson I."/>
            <person name="Lykidis A."/>
            <person name="Hooper S.D."/>
            <person name="Sun H."/>
            <person name="Kunin V."/>
            <person name="Lapidus A."/>
            <person name="Hugenholtz P."/>
            <person name="Patel B."/>
            <person name="Kyrpides N.C."/>
        </authorList>
    </citation>
    <scope>NUCLEOTIDE SEQUENCE [LARGE SCALE GENOMIC DNA]</scope>
    <source>
        <strain evidence="7">H 168 / OCM 544 / DSM 9562</strain>
    </source>
</reference>
<dbReference type="PANTHER" id="PTHR43649:SF33">
    <property type="entry name" value="POLYGALACTURONAN_RHAMNOGALACTURONAN-BINDING PROTEIN YTCQ"/>
    <property type="match status" value="1"/>
</dbReference>
<dbReference type="STRING" id="373903.Hore_09490"/>
<gene>
    <name evidence="6" type="ordered locus">Hore_09490</name>
</gene>
<protein>
    <submittedName>
        <fullName evidence="6">Extracellular solute-binding protein family 1</fullName>
    </submittedName>
</protein>
<evidence type="ECO:0000256" key="3">
    <source>
        <dbReference type="ARBA" id="ARBA00023136"/>
    </source>
</evidence>
<dbReference type="HOGENOM" id="CLU_031285_12_3_9"/>
<keyword evidence="1" id="KW-1003">Cell membrane</keyword>
<dbReference type="OrthoDB" id="2060074at2"/>
<sequence length="424" mass="47954">MKKSKLRGFLLVITVLLVIGLISGCGSKTVGEKATKDKQFKLTFFFYKSEIADAMETMARAFQEEHPNVVIKNEIIGQEYNTVLKTKDAAGQLPDIFAASIPGERALKDFIEAGKIRDVSDFKVMDNLSDDFKESLTFSDGNIYIIPLFITGRGIVYNEKLFKKAGIKKFPDTLEGLREACRKLKKTGITPFAAGAKDVWTLGSPLFQVGHEVMNPDGWVNKMYQKEASFKDYTLPVMDFVDLFVEYSQDNPLGTDYTESVVLYAREEAAMLVQGPWVMDLVQDLNPDVASSSHMAPIPFTNNPEKNKLYIDYDGYFCINSKTDKEVVNQYFDFMINGSGRKIFKEEIKCLNPFGITFETHGVNEDIITAIESGEVIQDTQFVKMPDNFFITMGTVLQEYIAGKLTREQVMEKLDAEWFKSMDK</sequence>
<evidence type="ECO:0000256" key="5">
    <source>
        <dbReference type="ARBA" id="ARBA00023288"/>
    </source>
</evidence>
<dbReference type="AlphaFoldDB" id="B8CWN6"/>